<evidence type="ECO:0000256" key="4">
    <source>
        <dbReference type="ARBA" id="ARBA00022553"/>
    </source>
</evidence>
<evidence type="ECO:0000256" key="10">
    <source>
        <dbReference type="SAM" id="Phobius"/>
    </source>
</evidence>
<dbReference type="SMART" id="SM00387">
    <property type="entry name" value="HATPase_c"/>
    <property type="match status" value="1"/>
</dbReference>
<dbReference type="InterPro" id="IPR036097">
    <property type="entry name" value="HisK_dim/P_sf"/>
</dbReference>
<keyword evidence="6 10" id="KW-0812">Transmembrane</keyword>
<dbReference type="InterPro" id="IPR005467">
    <property type="entry name" value="His_kinase_dom"/>
</dbReference>
<keyword evidence="10" id="KW-0472">Membrane</keyword>
<dbReference type="InterPro" id="IPR003661">
    <property type="entry name" value="HisK_dim/P_dom"/>
</dbReference>
<dbReference type="Pfam" id="PF00512">
    <property type="entry name" value="HisKA"/>
    <property type="match status" value="1"/>
</dbReference>
<evidence type="ECO:0000256" key="3">
    <source>
        <dbReference type="ARBA" id="ARBA00012438"/>
    </source>
</evidence>
<dbReference type="SUPFAM" id="SSF55874">
    <property type="entry name" value="ATPase domain of HSP90 chaperone/DNA topoisomerase II/histidine kinase"/>
    <property type="match status" value="1"/>
</dbReference>
<evidence type="ECO:0000256" key="1">
    <source>
        <dbReference type="ARBA" id="ARBA00000085"/>
    </source>
</evidence>
<dbReference type="CDD" id="cd00075">
    <property type="entry name" value="HATPase"/>
    <property type="match status" value="1"/>
</dbReference>
<keyword evidence="8 10" id="KW-1133">Transmembrane helix</keyword>
<evidence type="ECO:0000313" key="13">
    <source>
        <dbReference type="EMBL" id="MCX2979050.1"/>
    </source>
</evidence>
<dbReference type="SMART" id="SM00388">
    <property type="entry name" value="HisKA"/>
    <property type="match status" value="1"/>
</dbReference>
<dbReference type="InterPro" id="IPR003594">
    <property type="entry name" value="HATPase_dom"/>
</dbReference>
<evidence type="ECO:0000256" key="8">
    <source>
        <dbReference type="ARBA" id="ARBA00022989"/>
    </source>
</evidence>
<accession>A0ABT3TA32</accession>
<proteinExistence type="predicted"/>
<feature type="domain" description="HAMP" evidence="12">
    <location>
        <begin position="407"/>
        <end position="462"/>
    </location>
</feature>
<feature type="domain" description="Histidine kinase" evidence="11">
    <location>
        <begin position="470"/>
        <end position="685"/>
    </location>
</feature>
<dbReference type="PROSITE" id="PS50885">
    <property type="entry name" value="HAMP"/>
    <property type="match status" value="1"/>
</dbReference>
<dbReference type="PROSITE" id="PS50109">
    <property type="entry name" value="HIS_KIN"/>
    <property type="match status" value="1"/>
</dbReference>
<evidence type="ECO:0000256" key="9">
    <source>
        <dbReference type="ARBA" id="ARBA00023012"/>
    </source>
</evidence>
<dbReference type="InterPro" id="IPR050428">
    <property type="entry name" value="TCS_sensor_his_kinase"/>
</dbReference>
<protein>
    <recommendedName>
        <fullName evidence="3">histidine kinase</fullName>
        <ecNumber evidence="3">2.7.13.3</ecNumber>
    </recommendedName>
</protein>
<dbReference type="RefSeq" id="WP_279250834.1">
    <property type="nucleotide sequence ID" value="NZ_SHNO01000002.1"/>
</dbReference>
<keyword evidence="5" id="KW-0808">Transferase</keyword>
<dbReference type="PANTHER" id="PTHR45436:SF5">
    <property type="entry name" value="SENSOR HISTIDINE KINASE TRCS"/>
    <property type="match status" value="1"/>
</dbReference>
<reference evidence="13" key="1">
    <citation type="submission" date="2019-02" db="EMBL/GenBank/DDBJ databases">
        <authorList>
            <person name="Li S.-H."/>
        </authorList>
    </citation>
    <scope>NUCLEOTIDE SEQUENCE</scope>
    <source>
        <strain evidence="13">IMCC11814</strain>
    </source>
</reference>
<feature type="transmembrane region" description="Helical" evidence="10">
    <location>
        <begin position="387"/>
        <end position="408"/>
    </location>
</feature>
<dbReference type="Gene3D" id="3.30.565.10">
    <property type="entry name" value="Histidine kinase-like ATPase, C-terminal domain"/>
    <property type="match status" value="1"/>
</dbReference>
<evidence type="ECO:0000256" key="2">
    <source>
        <dbReference type="ARBA" id="ARBA00004370"/>
    </source>
</evidence>
<keyword evidence="9" id="KW-0902">Two-component regulatory system</keyword>
<dbReference type="Proteomes" id="UP001143304">
    <property type="component" value="Unassembled WGS sequence"/>
</dbReference>
<gene>
    <name evidence="13" type="ORF">EYC82_17025</name>
</gene>
<evidence type="ECO:0000256" key="6">
    <source>
        <dbReference type="ARBA" id="ARBA00022692"/>
    </source>
</evidence>
<dbReference type="Pfam" id="PF02518">
    <property type="entry name" value="HATPase_c"/>
    <property type="match status" value="1"/>
</dbReference>
<keyword evidence="7" id="KW-0418">Kinase</keyword>
<evidence type="ECO:0000256" key="7">
    <source>
        <dbReference type="ARBA" id="ARBA00022777"/>
    </source>
</evidence>
<dbReference type="Gene3D" id="1.10.287.130">
    <property type="match status" value="1"/>
</dbReference>
<dbReference type="EC" id="2.7.13.3" evidence="3"/>
<dbReference type="SUPFAM" id="SSF47384">
    <property type="entry name" value="Homodimeric domain of signal transducing histidine kinase"/>
    <property type="match status" value="1"/>
</dbReference>
<dbReference type="InterPro" id="IPR036890">
    <property type="entry name" value="HATPase_C_sf"/>
</dbReference>
<evidence type="ECO:0000256" key="5">
    <source>
        <dbReference type="ARBA" id="ARBA00022679"/>
    </source>
</evidence>
<evidence type="ECO:0000259" key="11">
    <source>
        <dbReference type="PROSITE" id="PS50109"/>
    </source>
</evidence>
<dbReference type="EMBL" id="SHNO01000002">
    <property type="protein sequence ID" value="MCX2979050.1"/>
    <property type="molecule type" value="Genomic_DNA"/>
</dbReference>
<sequence length="685" mass="75562">MNLRRQLLLVSLLLLSLPWAGCQFVREMEGAMREGQTQSLQATAQAIATVLSTQERLLYPSADRRHATTDETRSLYAAPTQQIVYIDGYDDGWESIEGRDFSGAPDSQLQVTVRAQTRGAYLFLMLNVKDPESDFHIIGHPTQPNGDRLILRLWQNSTLHEYVILTTGPGKVIAEAGNGGTGRFDAANINGYWQDAVDGYTLELQIPLHYTGSRLGFYAVNELGDGQQTETAGNISPGDLQPPPWLVYSPEELRALLAPFSQQGSHIQIVDNDGWQTADIAAGEHGARTEQNTFWLLQLLYRSILSQAALATLPTPPRPGKIAGAEIHSALSGNVASQQYRDPQYRTRTVQSVAAPIIDKDGILGAVIIRQSGEAYLSLTDKAFSRLLGYSLLAMAIAAMGLLGYASLLSWRIRKLSHAANSAINADGRVTETFPRSTAGDEIGELSRHYAKLLERVREYNDYLRTLSRKLSHELRTPIAVIQSSLDNLEHLDDQTAERPVYLQRAREGLARLQRILNAMSEANRLEESIRNNIPEELDLVPLITELFAVYRGIYSQYNLSLDIQGTGALVTGVADLIVQALDKLMENAASFCHEGGDITLQLRREENSWNLSLSNNGPTLPQGLRDRLFDPMVSLRKEQTGDVHLGLGLHIVSLISDFHGGQVSAENLPDKSGVIISLQLPLKT</sequence>
<dbReference type="PANTHER" id="PTHR45436">
    <property type="entry name" value="SENSOR HISTIDINE KINASE YKOH"/>
    <property type="match status" value="1"/>
</dbReference>
<comment type="catalytic activity">
    <reaction evidence="1">
        <text>ATP + protein L-histidine = ADP + protein N-phospho-L-histidine.</text>
        <dbReference type="EC" id="2.7.13.3"/>
    </reaction>
</comment>
<name>A0ABT3TA32_9GAMM</name>
<keyword evidence="14" id="KW-1185">Reference proteome</keyword>
<dbReference type="Gene3D" id="6.10.340.10">
    <property type="match status" value="1"/>
</dbReference>
<organism evidence="13 14">
    <name type="scientific">Candidatus Marimicrobium litorale</name>
    <dbReference type="NCBI Taxonomy" id="2518991"/>
    <lineage>
        <taxon>Bacteria</taxon>
        <taxon>Pseudomonadati</taxon>
        <taxon>Pseudomonadota</taxon>
        <taxon>Gammaproteobacteria</taxon>
        <taxon>Cellvibrionales</taxon>
        <taxon>Halieaceae</taxon>
        <taxon>Marimicrobium</taxon>
    </lineage>
</organism>
<evidence type="ECO:0000259" key="12">
    <source>
        <dbReference type="PROSITE" id="PS50885"/>
    </source>
</evidence>
<comment type="caution">
    <text evidence="13">The sequence shown here is derived from an EMBL/GenBank/DDBJ whole genome shotgun (WGS) entry which is preliminary data.</text>
</comment>
<keyword evidence="4" id="KW-0597">Phosphoprotein</keyword>
<dbReference type="CDD" id="cd00082">
    <property type="entry name" value="HisKA"/>
    <property type="match status" value="1"/>
</dbReference>
<dbReference type="InterPro" id="IPR003660">
    <property type="entry name" value="HAMP_dom"/>
</dbReference>
<evidence type="ECO:0000313" key="14">
    <source>
        <dbReference type="Proteomes" id="UP001143304"/>
    </source>
</evidence>
<comment type="subcellular location">
    <subcellularLocation>
        <location evidence="2">Membrane</location>
    </subcellularLocation>
</comment>